<dbReference type="Proteomes" id="UP000182054">
    <property type="component" value="Unassembled WGS sequence"/>
</dbReference>
<accession>A0A1I0SR12</accession>
<feature type="transmembrane region" description="Helical" evidence="6">
    <location>
        <begin position="40"/>
        <end position="63"/>
    </location>
</feature>
<sequence>MPDVAAIVERRRAEWPWFDHLARAGAVYQKQKGDYYAAGITYFSVLSLFPLLMVAFAVVGFVLSARPDLLAELQSQIAENVPGSFGGTINDLVAAAVESRTSVGVLGLLGALYAGLGWTANLRDALTAMWETQHHNGSFLGTKIRDLGALLGLGLALVVSLGLSAVASGSVVPALLTAVGLDHVPGVGVAVQIVSILLAVAATWALFAWVIARLPREPVTVRSAARAALMAAVVFEVFKQLGAVYLESVTSGPAGVTFGPIIGILVFAFFTSRFLLFSTAWAATSRDNRISAPTPVPEGAVIAPTVVVREGVSPVGVAAVVGAAVVAVLGLGRRRR</sequence>
<dbReference type="GeneID" id="85484632"/>
<dbReference type="Pfam" id="PF03631">
    <property type="entry name" value="Virul_fac_BrkB"/>
    <property type="match status" value="1"/>
</dbReference>
<evidence type="ECO:0000256" key="6">
    <source>
        <dbReference type="SAM" id="Phobius"/>
    </source>
</evidence>
<evidence type="ECO:0000313" key="7">
    <source>
        <dbReference type="EMBL" id="SFA41968.1"/>
    </source>
</evidence>
<feature type="transmembrane region" description="Helical" evidence="6">
    <location>
        <begin position="147"/>
        <end position="167"/>
    </location>
</feature>
<keyword evidence="2" id="KW-1003">Cell membrane</keyword>
<dbReference type="RefSeq" id="WP_068363734.1">
    <property type="nucleotide sequence ID" value="NZ_FOJN01000002.1"/>
</dbReference>
<dbReference type="NCBIfam" id="TIGR00766">
    <property type="entry name" value="inner membrane protein YhjD"/>
    <property type="match status" value="1"/>
</dbReference>
<name>A0A1I0SR12_9NOCA</name>
<dbReference type="AlphaFoldDB" id="A0A1I0SR12"/>
<dbReference type="EMBL" id="FOJN01000002">
    <property type="protein sequence ID" value="SFA41968.1"/>
    <property type="molecule type" value="Genomic_DNA"/>
</dbReference>
<dbReference type="InterPro" id="IPR005274">
    <property type="entry name" value="IM_pro_YhjD"/>
</dbReference>
<dbReference type="PANTHER" id="PTHR30213:SF1">
    <property type="entry name" value="INNER MEMBRANE PROTEIN YHJD"/>
    <property type="match status" value="1"/>
</dbReference>
<protein>
    <submittedName>
        <fullName evidence="7">Membrane protein</fullName>
    </submittedName>
</protein>
<feature type="transmembrane region" description="Helical" evidence="6">
    <location>
        <begin position="187"/>
        <end position="212"/>
    </location>
</feature>
<evidence type="ECO:0000256" key="3">
    <source>
        <dbReference type="ARBA" id="ARBA00022692"/>
    </source>
</evidence>
<dbReference type="InterPro" id="IPR017039">
    <property type="entry name" value="Virul_fac_BrkB"/>
</dbReference>
<feature type="transmembrane region" description="Helical" evidence="6">
    <location>
        <begin position="258"/>
        <end position="283"/>
    </location>
</feature>
<dbReference type="OrthoDB" id="4127374at2"/>
<proteinExistence type="predicted"/>
<dbReference type="PANTHER" id="PTHR30213">
    <property type="entry name" value="INNER MEMBRANE PROTEIN YHJD"/>
    <property type="match status" value="1"/>
</dbReference>
<evidence type="ECO:0000313" key="8">
    <source>
        <dbReference type="Proteomes" id="UP000182054"/>
    </source>
</evidence>
<reference evidence="7 8" key="1">
    <citation type="submission" date="2016-10" db="EMBL/GenBank/DDBJ databases">
        <authorList>
            <person name="de Groot N.N."/>
        </authorList>
    </citation>
    <scope>NUCLEOTIDE SEQUENCE [LARGE SCALE GENOMIC DNA]</scope>
    <source>
        <strain evidence="7 8">DSM 44908</strain>
    </source>
</reference>
<keyword evidence="3 6" id="KW-0812">Transmembrane</keyword>
<evidence type="ECO:0000256" key="4">
    <source>
        <dbReference type="ARBA" id="ARBA00022989"/>
    </source>
</evidence>
<organism evidence="7 8">
    <name type="scientific">Rhodococcoides kroppenstedtii</name>
    <dbReference type="NCBI Taxonomy" id="293050"/>
    <lineage>
        <taxon>Bacteria</taxon>
        <taxon>Bacillati</taxon>
        <taxon>Actinomycetota</taxon>
        <taxon>Actinomycetes</taxon>
        <taxon>Mycobacteriales</taxon>
        <taxon>Nocardiaceae</taxon>
        <taxon>Rhodococcoides</taxon>
    </lineage>
</organism>
<keyword evidence="5 6" id="KW-0472">Membrane</keyword>
<feature type="transmembrane region" description="Helical" evidence="6">
    <location>
        <begin position="224"/>
        <end position="246"/>
    </location>
</feature>
<evidence type="ECO:0000256" key="2">
    <source>
        <dbReference type="ARBA" id="ARBA00022475"/>
    </source>
</evidence>
<evidence type="ECO:0000256" key="5">
    <source>
        <dbReference type="ARBA" id="ARBA00023136"/>
    </source>
</evidence>
<keyword evidence="4 6" id="KW-1133">Transmembrane helix</keyword>
<comment type="subcellular location">
    <subcellularLocation>
        <location evidence="1">Cell membrane</location>
        <topology evidence="1">Multi-pass membrane protein</topology>
    </subcellularLocation>
</comment>
<dbReference type="GO" id="GO:0005886">
    <property type="term" value="C:plasma membrane"/>
    <property type="evidence" value="ECO:0007669"/>
    <property type="project" value="UniProtKB-SubCell"/>
</dbReference>
<evidence type="ECO:0000256" key="1">
    <source>
        <dbReference type="ARBA" id="ARBA00004651"/>
    </source>
</evidence>
<gene>
    <name evidence="7" type="ORF">SAMN05444374_102162</name>
</gene>